<dbReference type="InterPro" id="IPR001892">
    <property type="entry name" value="Ribosomal_uS13"/>
</dbReference>
<reference evidence="6 7" key="1">
    <citation type="journal article" date="2023" name="G3 (Bethesda)">
        <title>A high-quality reference genome for the fission yeast Schizosaccharomyces osmophilus.</title>
        <authorList>
            <person name="Jia G.S."/>
            <person name="Zhang W.C."/>
            <person name="Liang Y."/>
            <person name="Liu X.H."/>
            <person name="Rhind N."/>
            <person name="Pidoux A."/>
            <person name="Brysch-Herzberg M."/>
            <person name="Du L.L."/>
        </authorList>
    </citation>
    <scope>NUCLEOTIDE SEQUENCE [LARGE SCALE GENOMIC DNA]</scope>
    <source>
        <strain evidence="6 7">CBS 15793</strain>
    </source>
</reference>
<proteinExistence type="inferred from homology"/>
<dbReference type="EMBL" id="CP115612">
    <property type="protein sequence ID" value="WBW73336.1"/>
    <property type="molecule type" value="Genomic_DNA"/>
</dbReference>
<dbReference type="InterPro" id="IPR027437">
    <property type="entry name" value="Rbsml_uS13_C"/>
</dbReference>
<dbReference type="RefSeq" id="XP_056037579.1">
    <property type="nucleotide sequence ID" value="XM_056181802.1"/>
</dbReference>
<evidence type="ECO:0000256" key="5">
    <source>
        <dbReference type="RuleBase" id="RU003830"/>
    </source>
</evidence>
<dbReference type="GO" id="GO:0005739">
    <property type="term" value="C:mitochondrion"/>
    <property type="evidence" value="ECO:0007669"/>
    <property type="project" value="TreeGrafter"/>
</dbReference>
<gene>
    <name evidence="6" type="primary">sws2</name>
    <name evidence="6" type="ORF">SOMG_03011</name>
</gene>
<evidence type="ECO:0000256" key="2">
    <source>
        <dbReference type="ARBA" id="ARBA00022980"/>
    </source>
</evidence>
<evidence type="ECO:0000256" key="3">
    <source>
        <dbReference type="ARBA" id="ARBA00023274"/>
    </source>
</evidence>
<dbReference type="GO" id="GO:0006412">
    <property type="term" value="P:translation"/>
    <property type="evidence" value="ECO:0007669"/>
    <property type="project" value="InterPro"/>
</dbReference>
<evidence type="ECO:0000256" key="4">
    <source>
        <dbReference type="ARBA" id="ARBA00040757"/>
    </source>
</evidence>
<dbReference type="PANTHER" id="PTHR10871:SF1">
    <property type="entry name" value="SMALL RIBOSOMAL SUBUNIT PROTEIN US13M"/>
    <property type="match status" value="1"/>
</dbReference>
<dbReference type="GeneID" id="80876491"/>
<dbReference type="PROSITE" id="PS00646">
    <property type="entry name" value="RIBOSOMAL_S13_1"/>
    <property type="match status" value="1"/>
</dbReference>
<dbReference type="GO" id="GO:0015935">
    <property type="term" value="C:small ribosomal subunit"/>
    <property type="evidence" value="ECO:0007669"/>
    <property type="project" value="TreeGrafter"/>
</dbReference>
<dbReference type="InterPro" id="IPR018269">
    <property type="entry name" value="Ribosomal_uS13_CS"/>
</dbReference>
<dbReference type="Gene3D" id="1.10.8.50">
    <property type="match status" value="1"/>
</dbReference>
<dbReference type="GO" id="GO:0003723">
    <property type="term" value="F:RNA binding"/>
    <property type="evidence" value="ECO:0007669"/>
    <property type="project" value="InterPro"/>
</dbReference>
<name>A0AAF0AV87_9SCHI</name>
<dbReference type="FunFam" id="1.10.8.50:FF:000001">
    <property type="entry name" value="30S ribosomal protein S13"/>
    <property type="match status" value="1"/>
</dbReference>
<dbReference type="PANTHER" id="PTHR10871">
    <property type="entry name" value="30S RIBOSOMAL PROTEIN S13/40S RIBOSOMAL PROTEIN S18"/>
    <property type="match status" value="1"/>
</dbReference>
<dbReference type="GO" id="GO:0003735">
    <property type="term" value="F:structural constituent of ribosome"/>
    <property type="evidence" value="ECO:0007669"/>
    <property type="project" value="InterPro"/>
</dbReference>
<dbReference type="AlphaFoldDB" id="A0AAF0AV87"/>
<evidence type="ECO:0000313" key="7">
    <source>
        <dbReference type="Proteomes" id="UP001212411"/>
    </source>
</evidence>
<organism evidence="6 7">
    <name type="scientific">Schizosaccharomyces osmophilus</name>
    <dbReference type="NCBI Taxonomy" id="2545709"/>
    <lineage>
        <taxon>Eukaryota</taxon>
        <taxon>Fungi</taxon>
        <taxon>Dikarya</taxon>
        <taxon>Ascomycota</taxon>
        <taxon>Taphrinomycotina</taxon>
        <taxon>Schizosaccharomycetes</taxon>
        <taxon>Schizosaccharomycetales</taxon>
        <taxon>Schizosaccharomycetaceae</taxon>
        <taxon>Schizosaccharomyces</taxon>
    </lineage>
</organism>
<dbReference type="KEGG" id="som:SOMG_03011"/>
<dbReference type="SUPFAM" id="SSF46946">
    <property type="entry name" value="S13-like H2TH domain"/>
    <property type="match status" value="1"/>
</dbReference>
<dbReference type="HAMAP" id="MF_01315">
    <property type="entry name" value="Ribosomal_uS13"/>
    <property type="match status" value="1"/>
</dbReference>
<keyword evidence="7" id="KW-1185">Reference proteome</keyword>
<protein>
    <recommendedName>
        <fullName evidence="4">Small ribosomal subunit protein uS13m</fullName>
    </recommendedName>
</protein>
<accession>A0AAF0AV87</accession>
<evidence type="ECO:0000313" key="6">
    <source>
        <dbReference type="EMBL" id="WBW73336.1"/>
    </source>
</evidence>
<sequence>MVYILGVPIKDERPVKYALLGFYGIGRAVADNICAKLSFHDTLKVKELTDGQLTGLSQLLSNMTIEGDLKRQRDANISRFYTIRSYRGLRHAAGLPVHGQNTRTNAKTAKKLNRLQRRTYSTSPVGTLGWSRVLPTAVSILQKIKHIH</sequence>
<keyword evidence="3 5" id="KW-0687">Ribonucleoprotein</keyword>
<dbReference type="Gene3D" id="4.10.910.10">
    <property type="entry name" value="30s ribosomal protein s13, domain 2"/>
    <property type="match status" value="1"/>
</dbReference>
<evidence type="ECO:0000256" key="1">
    <source>
        <dbReference type="ARBA" id="ARBA00008080"/>
    </source>
</evidence>
<dbReference type="Pfam" id="PF00416">
    <property type="entry name" value="Ribosomal_S13"/>
    <property type="match status" value="1"/>
</dbReference>
<dbReference type="PIRSF" id="PIRSF002134">
    <property type="entry name" value="Ribosomal_S13"/>
    <property type="match status" value="1"/>
</dbReference>
<keyword evidence="2 5" id="KW-0689">Ribosomal protein</keyword>
<dbReference type="PROSITE" id="PS50159">
    <property type="entry name" value="RIBOSOMAL_S13_2"/>
    <property type="match status" value="1"/>
</dbReference>
<dbReference type="InterPro" id="IPR010979">
    <property type="entry name" value="Ribosomal_uS13-like_H2TH"/>
</dbReference>
<dbReference type="Proteomes" id="UP001212411">
    <property type="component" value="Chromosome 2"/>
</dbReference>
<comment type="similarity">
    <text evidence="1 5">Belongs to the universal ribosomal protein uS13 family.</text>
</comment>